<dbReference type="Proteomes" id="UP000233837">
    <property type="component" value="Unassembled WGS sequence"/>
</dbReference>
<dbReference type="GO" id="GO:0016020">
    <property type="term" value="C:membrane"/>
    <property type="evidence" value="ECO:0007669"/>
    <property type="project" value="UniProtKB-SubCell"/>
</dbReference>
<keyword evidence="6 13" id="KW-1133">Transmembrane helix</keyword>
<dbReference type="PANTHER" id="PTHR47947:SF62">
    <property type="entry name" value="CYTOCHROME P450, FAMILY 81, SUBFAMILY D, POLYPEPTIDE 5"/>
    <property type="match status" value="1"/>
</dbReference>
<dbReference type="InterPro" id="IPR001128">
    <property type="entry name" value="Cyt_P450"/>
</dbReference>
<evidence type="ECO:0000256" key="10">
    <source>
        <dbReference type="ARBA" id="ARBA00023136"/>
    </source>
</evidence>
<dbReference type="InterPro" id="IPR050651">
    <property type="entry name" value="Plant_Cytochrome_P450_Monoox"/>
</dbReference>
<dbReference type="EMBL" id="KZ502859">
    <property type="protein sequence ID" value="PKU71753.1"/>
    <property type="molecule type" value="Genomic_DNA"/>
</dbReference>
<dbReference type="GO" id="GO:0016705">
    <property type="term" value="F:oxidoreductase activity, acting on paired donors, with incorporation or reduction of molecular oxygen"/>
    <property type="evidence" value="ECO:0007669"/>
    <property type="project" value="InterPro"/>
</dbReference>
<proteinExistence type="inferred from homology"/>
<dbReference type="PRINTS" id="PR00463">
    <property type="entry name" value="EP450I"/>
</dbReference>
<sequence length="562" mass="63855">MSQKYMDLKRMDRRFIEVTFVGYDIYEPYDGGFGNEMFAHIQIIKRAMEPQLSSFLTNISLPPLPNILALLLLLFILFLIINKRSSSSSPSSSLLPLPPSPPSLPIIGHLHLLSLPLHHSLSRLSSLHNNSPLLLLRLGSRLALLISSASAAEQCFTKHDLTFANRPTLPSSQRLSYNFTTLVAAPYGPHWRNLRRIATAELFSSSSLNYFSHVITEEVAFLIKQLSGGSGFRKVEVREKLDELALNVVMRMMVGRRCDEEEGRRFRWVVKEGFELVKESSVGDFLPFLRKVGNVGREKRMVRLEKVADELFEKAVEEMRRRRRRGEEGEERTIVGRLLDLQEEDREYYTDEIIKGVILTMIAAGTDTTAETLEWAMSLLLNHPQSLQKIRSEIELLVGHDHRLIQVSDLCNLPYIHSILKETLRLYPVAPLLLPHESSQDCTIAGFHVPRGTILFVNVYHIHRDPNMWEEPKSFKPERFMEGATTGLGYKITIMPFGMGRRSCPGEGLAMRLMGFALGAMIQCLEWRRLGEDEVDMEEGAGMTMPKAKPLEALCMPRGIIV</sequence>
<accession>A0A2I0W7W6</accession>
<reference evidence="14 15" key="1">
    <citation type="journal article" date="2016" name="Sci. Rep.">
        <title>The Dendrobium catenatum Lindl. genome sequence provides insights into polysaccharide synthase, floral development and adaptive evolution.</title>
        <authorList>
            <person name="Zhang G.Q."/>
            <person name="Xu Q."/>
            <person name="Bian C."/>
            <person name="Tsai W.C."/>
            <person name="Yeh C.M."/>
            <person name="Liu K.W."/>
            <person name="Yoshida K."/>
            <person name="Zhang L.S."/>
            <person name="Chang S.B."/>
            <person name="Chen F."/>
            <person name="Shi Y."/>
            <person name="Su Y.Y."/>
            <person name="Zhang Y.Q."/>
            <person name="Chen L.J."/>
            <person name="Yin Y."/>
            <person name="Lin M."/>
            <person name="Huang H."/>
            <person name="Deng H."/>
            <person name="Wang Z.W."/>
            <person name="Zhu S.L."/>
            <person name="Zhao X."/>
            <person name="Deng C."/>
            <person name="Niu S.C."/>
            <person name="Huang J."/>
            <person name="Wang M."/>
            <person name="Liu G.H."/>
            <person name="Yang H.J."/>
            <person name="Xiao X.J."/>
            <person name="Hsiao Y.Y."/>
            <person name="Wu W.L."/>
            <person name="Chen Y.Y."/>
            <person name="Mitsuda N."/>
            <person name="Ohme-Takagi M."/>
            <person name="Luo Y.B."/>
            <person name="Van de Peer Y."/>
            <person name="Liu Z.J."/>
        </authorList>
    </citation>
    <scope>NUCLEOTIDE SEQUENCE [LARGE SCALE GENOMIC DNA]</scope>
    <source>
        <tissue evidence="14">The whole plant</tissue>
    </source>
</reference>
<dbReference type="SUPFAM" id="SSF48264">
    <property type="entry name" value="Cytochrome P450"/>
    <property type="match status" value="1"/>
</dbReference>
<dbReference type="AlphaFoldDB" id="A0A2I0W7W6"/>
<name>A0A2I0W7W6_9ASPA</name>
<evidence type="ECO:0000256" key="12">
    <source>
        <dbReference type="RuleBase" id="RU000461"/>
    </source>
</evidence>
<dbReference type="PANTHER" id="PTHR47947">
    <property type="entry name" value="CYTOCHROME P450 82C3-RELATED"/>
    <property type="match status" value="1"/>
</dbReference>
<feature type="transmembrane region" description="Helical" evidence="13">
    <location>
        <begin position="55"/>
        <end position="81"/>
    </location>
</feature>
<comment type="cofactor">
    <cofactor evidence="11">
        <name>heme</name>
        <dbReference type="ChEBI" id="CHEBI:30413"/>
    </cofactor>
</comment>
<evidence type="ECO:0000256" key="11">
    <source>
        <dbReference type="PIRSR" id="PIRSR602401-1"/>
    </source>
</evidence>
<keyword evidence="9 12" id="KW-0503">Monooxygenase</keyword>
<dbReference type="Pfam" id="PF00067">
    <property type="entry name" value="p450"/>
    <property type="match status" value="1"/>
</dbReference>
<evidence type="ECO:0000256" key="1">
    <source>
        <dbReference type="ARBA" id="ARBA00004167"/>
    </source>
</evidence>
<evidence type="ECO:0000256" key="7">
    <source>
        <dbReference type="ARBA" id="ARBA00023002"/>
    </source>
</evidence>
<evidence type="ECO:0000256" key="8">
    <source>
        <dbReference type="ARBA" id="ARBA00023004"/>
    </source>
</evidence>
<gene>
    <name evidence="14" type="primary">CYP81D1</name>
    <name evidence="14" type="ORF">MA16_Dca008282</name>
</gene>
<keyword evidence="15" id="KW-1185">Reference proteome</keyword>
<keyword evidence="7 12" id="KW-0560">Oxidoreductase</keyword>
<evidence type="ECO:0000256" key="5">
    <source>
        <dbReference type="ARBA" id="ARBA00022723"/>
    </source>
</evidence>
<organism evidence="14 15">
    <name type="scientific">Dendrobium catenatum</name>
    <dbReference type="NCBI Taxonomy" id="906689"/>
    <lineage>
        <taxon>Eukaryota</taxon>
        <taxon>Viridiplantae</taxon>
        <taxon>Streptophyta</taxon>
        <taxon>Embryophyta</taxon>
        <taxon>Tracheophyta</taxon>
        <taxon>Spermatophyta</taxon>
        <taxon>Magnoliopsida</taxon>
        <taxon>Liliopsida</taxon>
        <taxon>Asparagales</taxon>
        <taxon>Orchidaceae</taxon>
        <taxon>Epidendroideae</taxon>
        <taxon>Malaxideae</taxon>
        <taxon>Dendrobiinae</taxon>
        <taxon>Dendrobium</taxon>
    </lineage>
</organism>
<evidence type="ECO:0000313" key="15">
    <source>
        <dbReference type="Proteomes" id="UP000233837"/>
    </source>
</evidence>
<evidence type="ECO:0000256" key="2">
    <source>
        <dbReference type="ARBA" id="ARBA00010617"/>
    </source>
</evidence>
<keyword evidence="10 13" id="KW-0472">Membrane</keyword>
<comment type="similarity">
    <text evidence="2 12">Belongs to the cytochrome P450 family.</text>
</comment>
<comment type="subcellular location">
    <subcellularLocation>
        <location evidence="1">Membrane</location>
        <topology evidence="1">Single-pass membrane protein</topology>
    </subcellularLocation>
</comment>
<dbReference type="InterPro" id="IPR017972">
    <property type="entry name" value="Cyt_P450_CS"/>
</dbReference>
<keyword evidence="3 11" id="KW-0349">Heme</keyword>
<evidence type="ECO:0000256" key="9">
    <source>
        <dbReference type="ARBA" id="ARBA00023033"/>
    </source>
</evidence>
<evidence type="ECO:0000256" key="13">
    <source>
        <dbReference type="SAM" id="Phobius"/>
    </source>
</evidence>
<dbReference type="Gene3D" id="1.10.630.10">
    <property type="entry name" value="Cytochrome P450"/>
    <property type="match status" value="1"/>
</dbReference>
<dbReference type="PRINTS" id="PR00385">
    <property type="entry name" value="P450"/>
</dbReference>
<keyword evidence="4 13" id="KW-0812">Transmembrane</keyword>
<keyword evidence="5 11" id="KW-0479">Metal-binding</keyword>
<dbReference type="InterPro" id="IPR002401">
    <property type="entry name" value="Cyt_P450_E_grp-I"/>
</dbReference>
<evidence type="ECO:0000313" key="14">
    <source>
        <dbReference type="EMBL" id="PKU71753.1"/>
    </source>
</evidence>
<protein>
    <submittedName>
        <fullName evidence="14">Cytochrome P450 81D1</fullName>
    </submittedName>
</protein>
<dbReference type="GO" id="GO:0020037">
    <property type="term" value="F:heme binding"/>
    <property type="evidence" value="ECO:0007669"/>
    <property type="project" value="InterPro"/>
</dbReference>
<dbReference type="STRING" id="906689.A0A2I0W7W6"/>
<dbReference type="GO" id="GO:0005506">
    <property type="term" value="F:iron ion binding"/>
    <property type="evidence" value="ECO:0007669"/>
    <property type="project" value="InterPro"/>
</dbReference>
<dbReference type="InterPro" id="IPR036396">
    <property type="entry name" value="Cyt_P450_sf"/>
</dbReference>
<keyword evidence="8 11" id="KW-0408">Iron</keyword>
<evidence type="ECO:0000256" key="4">
    <source>
        <dbReference type="ARBA" id="ARBA00022692"/>
    </source>
</evidence>
<reference evidence="14 15" key="2">
    <citation type="journal article" date="2017" name="Nature">
        <title>The Apostasia genome and the evolution of orchids.</title>
        <authorList>
            <person name="Zhang G.Q."/>
            <person name="Liu K.W."/>
            <person name="Li Z."/>
            <person name="Lohaus R."/>
            <person name="Hsiao Y.Y."/>
            <person name="Niu S.C."/>
            <person name="Wang J.Y."/>
            <person name="Lin Y.C."/>
            <person name="Xu Q."/>
            <person name="Chen L.J."/>
            <person name="Yoshida K."/>
            <person name="Fujiwara S."/>
            <person name="Wang Z.W."/>
            <person name="Zhang Y.Q."/>
            <person name="Mitsuda N."/>
            <person name="Wang M."/>
            <person name="Liu G.H."/>
            <person name="Pecoraro L."/>
            <person name="Huang H.X."/>
            <person name="Xiao X.J."/>
            <person name="Lin M."/>
            <person name="Wu X.Y."/>
            <person name="Wu W.L."/>
            <person name="Chen Y.Y."/>
            <person name="Chang S.B."/>
            <person name="Sakamoto S."/>
            <person name="Ohme-Takagi M."/>
            <person name="Yagi M."/>
            <person name="Zeng S.J."/>
            <person name="Shen C.Y."/>
            <person name="Yeh C.M."/>
            <person name="Luo Y.B."/>
            <person name="Tsai W.C."/>
            <person name="Van de Peer Y."/>
            <person name="Liu Z.J."/>
        </authorList>
    </citation>
    <scope>NUCLEOTIDE SEQUENCE [LARGE SCALE GENOMIC DNA]</scope>
    <source>
        <tissue evidence="14">The whole plant</tissue>
    </source>
</reference>
<feature type="binding site" description="axial binding residue" evidence="11">
    <location>
        <position position="504"/>
    </location>
    <ligand>
        <name>heme</name>
        <dbReference type="ChEBI" id="CHEBI:30413"/>
    </ligand>
    <ligandPart>
        <name>Fe</name>
        <dbReference type="ChEBI" id="CHEBI:18248"/>
    </ligandPart>
</feature>
<dbReference type="PROSITE" id="PS00086">
    <property type="entry name" value="CYTOCHROME_P450"/>
    <property type="match status" value="1"/>
</dbReference>
<evidence type="ECO:0000256" key="3">
    <source>
        <dbReference type="ARBA" id="ARBA00022617"/>
    </source>
</evidence>
<evidence type="ECO:0000256" key="6">
    <source>
        <dbReference type="ARBA" id="ARBA00022989"/>
    </source>
</evidence>
<dbReference type="FunFam" id="1.10.630.10:FF:000081">
    <property type="entry name" value="Cytochrome P450 CYP81N5"/>
    <property type="match status" value="1"/>
</dbReference>
<dbReference type="GO" id="GO:0004497">
    <property type="term" value="F:monooxygenase activity"/>
    <property type="evidence" value="ECO:0007669"/>
    <property type="project" value="UniProtKB-KW"/>
</dbReference>